<keyword evidence="2" id="KW-1185">Reference proteome</keyword>
<sequence length="67" mass="7445">MEAAVEPAKTIDLESSRAVAKRSNGKKSERQRRPLILLKELDDLKALLDNMNIRYVEAACDSVAQCA</sequence>
<dbReference type="EMBL" id="JAUCMV010000002">
    <property type="protein sequence ID" value="KAK0421205.1"/>
    <property type="molecule type" value="Genomic_DNA"/>
</dbReference>
<accession>A0AA39M5E5</accession>
<comment type="caution">
    <text evidence="1">The sequence shown here is derived from an EMBL/GenBank/DDBJ whole genome shotgun (WGS) entry which is preliminary data.</text>
</comment>
<evidence type="ECO:0000313" key="2">
    <source>
        <dbReference type="Proteomes" id="UP001175271"/>
    </source>
</evidence>
<protein>
    <submittedName>
        <fullName evidence="1">Uncharacterized protein</fullName>
    </submittedName>
</protein>
<organism evidence="1 2">
    <name type="scientific">Steinernema hermaphroditum</name>
    <dbReference type="NCBI Taxonomy" id="289476"/>
    <lineage>
        <taxon>Eukaryota</taxon>
        <taxon>Metazoa</taxon>
        <taxon>Ecdysozoa</taxon>
        <taxon>Nematoda</taxon>
        <taxon>Chromadorea</taxon>
        <taxon>Rhabditida</taxon>
        <taxon>Tylenchina</taxon>
        <taxon>Panagrolaimomorpha</taxon>
        <taxon>Strongyloidoidea</taxon>
        <taxon>Steinernematidae</taxon>
        <taxon>Steinernema</taxon>
    </lineage>
</organism>
<dbReference type="Proteomes" id="UP001175271">
    <property type="component" value="Unassembled WGS sequence"/>
</dbReference>
<gene>
    <name evidence="1" type="ORF">QR680_015111</name>
</gene>
<dbReference type="AlphaFoldDB" id="A0AA39M5E5"/>
<name>A0AA39M5E5_9BILA</name>
<evidence type="ECO:0000313" key="1">
    <source>
        <dbReference type="EMBL" id="KAK0421205.1"/>
    </source>
</evidence>
<reference evidence="1" key="1">
    <citation type="submission" date="2023-06" db="EMBL/GenBank/DDBJ databases">
        <title>Genomic analysis of the entomopathogenic nematode Steinernema hermaphroditum.</title>
        <authorList>
            <person name="Schwarz E.M."/>
            <person name="Heppert J.K."/>
            <person name="Baniya A."/>
            <person name="Schwartz H.T."/>
            <person name="Tan C.-H."/>
            <person name="Antoshechkin I."/>
            <person name="Sternberg P.W."/>
            <person name="Goodrich-Blair H."/>
            <person name="Dillman A.R."/>
        </authorList>
    </citation>
    <scope>NUCLEOTIDE SEQUENCE</scope>
    <source>
        <strain evidence="1">PS9179</strain>
        <tissue evidence="1">Whole animal</tissue>
    </source>
</reference>
<proteinExistence type="predicted"/>